<comment type="cofactor">
    <cofactor evidence="8">
        <name>a divalent metal cation</name>
        <dbReference type="ChEBI" id="CHEBI:60240"/>
    </cofactor>
    <text evidence="8">Binds 1 divalent metal cation per subunit.</text>
</comment>
<keyword evidence="4 5" id="KW-0119">Carbohydrate metabolism</keyword>
<protein>
    <submittedName>
        <fullName evidence="10">N-acetylglucosamine-6-phosphate deacetylase</fullName>
        <ecNumber evidence="10">3.5.1.25</ecNumber>
    </submittedName>
</protein>
<evidence type="ECO:0000313" key="10">
    <source>
        <dbReference type="EMBL" id="TXK06179.1"/>
    </source>
</evidence>
<feature type="binding site" evidence="7">
    <location>
        <position position="150"/>
    </location>
    <ligand>
        <name>substrate</name>
    </ligand>
</feature>
<feature type="active site" description="Proton donor/acceptor" evidence="6">
    <location>
        <position position="283"/>
    </location>
</feature>
<dbReference type="AlphaFoldDB" id="A0A5C8HS80"/>
<name>A0A5C8HS80_9MICO</name>
<dbReference type="Gene3D" id="2.30.40.10">
    <property type="entry name" value="Urease, subunit C, domain 1"/>
    <property type="match status" value="1"/>
</dbReference>
<feature type="binding site" evidence="7">
    <location>
        <position position="237"/>
    </location>
    <ligand>
        <name>substrate</name>
    </ligand>
</feature>
<dbReference type="PIRSF" id="PIRSF038994">
    <property type="entry name" value="NagA"/>
    <property type="match status" value="1"/>
</dbReference>
<dbReference type="GO" id="GO:0046872">
    <property type="term" value="F:metal ion binding"/>
    <property type="evidence" value="ECO:0007669"/>
    <property type="project" value="UniProtKB-KW"/>
</dbReference>
<dbReference type="GO" id="GO:0008448">
    <property type="term" value="F:N-acetylglucosamine-6-phosphate deacetylase activity"/>
    <property type="evidence" value="ECO:0007669"/>
    <property type="project" value="UniProtKB-EC"/>
</dbReference>
<evidence type="ECO:0000256" key="1">
    <source>
        <dbReference type="ARBA" id="ARBA00010716"/>
    </source>
</evidence>
<feature type="binding site" evidence="8">
    <location>
        <position position="205"/>
    </location>
    <ligand>
        <name>Zn(2+)</name>
        <dbReference type="ChEBI" id="CHEBI:29105"/>
    </ligand>
</feature>
<dbReference type="InterPro" id="IPR011059">
    <property type="entry name" value="Metal-dep_hydrolase_composite"/>
</dbReference>
<dbReference type="PANTHER" id="PTHR11113">
    <property type="entry name" value="N-ACETYLGLUCOSAMINE-6-PHOSPHATE DEACETYLASE"/>
    <property type="match status" value="1"/>
</dbReference>
<feature type="binding site" evidence="7">
    <location>
        <begin position="229"/>
        <end position="230"/>
    </location>
    <ligand>
        <name>substrate</name>
    </ligand>
</feature>
<feature type="domain" description="Amidohydrolase-related" evidence="9">
    <location>
        <begin position="65"/>
        <end position="385"/>
    </location>
</feature>
<evidence type="ECO:0000313" key="11">
    <source>
        <dbReference type="Proteomes" id="UP000321196"/>
    </source>
</evidence>
<dbReference type="PANTHER" id="PTHR11113:SF14">
    <property type="entry name" value="N-ACETYLGLUCOSAMINE-6-PHOSPHATE DEACETYLASE"/>
    <property type="match status" value="1"/>
</dbReference>
<dbReference type="CDD" id="cd00854">
    <property type="entry name" value="NagA"/>
    <property type="match status" value="1"/>
</dbReference>
<accession>A0A5C8HS80</accession>
<feature type="binding site" evidence="7">
    <location>
        <position position="261"/>
    </location>
    <ligand>
        <name>substrate</name>
    </ligand>
</feature>
<gene>
    <name evidence="10" type="primary">nagA</name>
    <name evidence="10" type="ORF">FVP60_04260</name>
</gene>
<evidence type="ECO:0000256" key="4">
    <source>
        <dbReference type="ARBA" id="ARBA00023277"/>
    </source>
</evidence>
<feature type="binding site" evidence="8">
    <location>
        <position position="139"/>
    </location>
    <ligand>
        <name>Zn(2+)</name>
        <dbReference type="ChEBI" id="CHEBI:29105"/>
    </ligand>
</feature>
<feature type="binding site" evidence="7">
    <location>
        <begin position="317"/>
        <end position="319"/>
    </location>
    <ligand>
        <name>substrate</name>
    </ligand>
</feature>
<evidence type="ECO:0000256" key="6">
    <source>
        <dbReference type="PIRSR" id="PIRSR038994-1"/>
    </source>
</evidence>
<comment type="caution">
    <text evidence="10">The sequence shown here is derived from an EMBL/GenBank/DDBJ whole genome shotgun (WGS) entry which is preliminary data.</text>
</comment>
<dbReference type="InterPro" id="IPR032466">
    <property type="entry name" value="Metal_Hydrolase"/>
</dbReference>
<dbReference type="NCBIfam" id="TIGR00221">
    <property type="entry name" value="nagA"/>
    <property type="match status" value="1"/>
</dbReference>
<dbReference type="Proteomes" id="UP000321196">
    <property type="component" value="Unassembled WGS sequence"/>
</dbReference>
<proteinExistence type="inferred from homology"/>
<evidence type="ECO:0000256" key="8">
    <source>
        <dbReference type="PIRSR" id="PIRSR038994-3"/>
    </source>
</evidence>
<keyword evidence="2 8" id="KW-0479">Metal-binding</keyword>
<comment type="similarity">
    <text evidence="1 5">Belongs to the metallo-dependent hydrolases superfamily. NagA family.</text>
</comment>
<dbReference type="EMBL" id="VRSW01000001">
    <property type="protein sequence ID" value="TXK06179.1"/>
    <property type="molecule type" value="Genomic_DNA"/>
</dbReference>
<reference evidence="10 11" key="1">
    <citation type="submission" date="2019-08" db="EMBL/GenBank/DDBJ databases">
        <authorList>
            <person name="Dong K."/>
        </authorList>
    </citation>
    <scope>NUCLEOTIDE SEQUENCE [LARGE SCALE GENOMIC DNA]</scope>
    <source>
        <strain evidence="10 11">M4-8</strain>
    </source>
</reference>
<dbReference type="Pfam" id="PF01979">
    <property type="entry name" value="Amidohydro_1"/>
    <property type="match status" value="1"/>
</dbReference>
<evidence type="ECO:0000256" key="7">
    <source>
        <dbReference type="PIRSR" id="PIRSR038994-2"/>
    </source>
</evidence>
<organism evidence="10 11">
    <name type="scientific">Microbacterium mitrae</name>
    <dbReference type="NCBI Taxonomy" id="664640"/>
    <lineage>
        <taxon>Bacteria</taxon>
        <taxon>Bacillati</taxon>
        <taxon>Actinomycetota</taxon>
        <taxon>Actinomycetes</taxon>
        <taxon>Micrococcales</taxon>
        <taxon>Microbacteriaceae</taxon>
        <taxon>Microbacterium</taxon>
    </lineage>
</organism>
<evidence type="ECO:0000256" key="3">
    <source>
        <dbReference type="ARBA" id="ARBA00022801"/>
    </source>
</evidence>
<dbReference type="InterPro" id="IPR006680">
    <property type="entry name" value="Amidohydro-rel"/>
</dbReference>
<dbReference type="GO" id="GO:0006046">
    <property type="term" value="P:N-acetylglucosamine catabolic process"/>
    <property type="evidence" value="ECO:0007669"/>
    <property type="project" value="TreeGrafter"/>
</dbReference>
<sequence>MGHGVTTLIHSATLADASELQPDAWVLLATEGVLASGTGDSWRDIIETGTTVIDAQELAGAGAVLAPGFIDIHGHGGAGRSFDDGAASIIAARDMHRMHGTTRAVISLVTADIDTLLQRTATVAECMRERTDILGVHLEGPFLDRGHKGAHEESLLQTPAAAVIERIVAETDGVVRQITIAPELDGGLDAIRALVAGGIVAAIGHTNADADITRDACDAGATLITHAFNAMPGIHHRAPGPIVAAVADPRVYLEIIADGVHVDLDLIRMIFASAPGRVVLITDAMAAAGSGDGSYVLGNLEVTVIDGVARLTHGDSIAGSTLTQDVALQNVVEVGVAVATAIDALTRAPAEAIGVADRYGRVRPGFAADAVLLDRDLNVRAVWSDAVRV</sequence>
<dbReference type="SUPFAM" id="SSF51338">
    <property type="entry name" value="Composite domain of metallo-dependent hydrolases"/>
    <property type="match status" value="1"/>
</dbReference>
<evidence type="ECO:0000256" key="2">
    <source>
        <dbReference type="ARBA" id="ARBA00022723"/>
    </source>
</evidence>
<evidence type="ECO:0000259" key="9">
    <source>
        <dbReference type="Pfam" id="PF01979"/>
    </source>
</evidence>
<dbReference type="EC" id="3.5.1.25" evidence="10"/>
<feature type="binding site" evidence="8">
    <location>
        <position position="226"/>
    </location>
    <ligand>
        <name>Zn(2+)</name>
        <dbReference type="ChEBI" id="CHEBI:29105"/>
    </ligand>
</feature>
<dbReference type="InterPro" id="IPR003764">
    <property type="entry name" value="GlcNAc_6-P_deAcase"/>
</dbReference>
<dbReference type="OrthoDB" id="9776488at2"/>
<keyword evidence="11" id="KW-1185">Reference proteome</keyword>
<dbReference type="Gene3D" id="3.20.20.140">
    <property type="entry name" value="Metal-dependent hydrolases"/>
    <property type="match status" value="1"/>
</dbReference>
<dbReference type="SUPFAM" id="SSF51556">
    <property type="entry name" value="Metallo-dependent hydrolases"/>
    <property type="match status" value="1"/>
</dbReference>
<dbReference type="RefSeq" id="WP_147824988.1">
    <property type="nucleotide sequence ID" value="NZ_BAAARG010000001.1"/>
</dbReference>
<evidence type="ECO:0000256" key="5">
    <source>
        <dbReference type="PIRNR" id="PIRNR038994"/>
    </source>
</evidence>
<keyword evidence="3 5" id="KW-0378">Hydrolase</keyword>